<evidence type="ECO:0008006" key="5">
    <source>
        <dbReference type="Google" id="ProtNLM"/>
    </source>
</evidence>
<dbReference type="PROSITE" id="PS51257">
    <property type="entry name" value="PROKAR_LIPOPROTEIN"/>
    <property type="match status" value="1"/>
</dbReference>
<feature type="region of interest" description="Disordered" evidence="1">
    <location>
        <begin position="24"/>
        <end position="99"/>
    </location>
</feature>
<accession>C7MS30</accession>
<dbReference type="InterPro" id="IPR024520">
    <property type="entry name" value="DUF3558"/>
</dbReference>
<dbReference type="HOGENOM" id="CLU_097940_0_0_11"/>
<reference evidence="3 4" key="1">
    <citation type="journal article" date="2009" name="Stand. Genomic Sci.">
        <title>Complete genome sequence of Saccharomonospora viridis type strain (P101).</title>
        <authorList>
            <person name="Pati A."/>
            <person name="Sikorski J."/>
            <person name="Nolan M."/>
            <person name="Lapidus A."/>
            <person name="Copeland A."/>
            <person name="Glavina Del Rio T."/>
            <person name="Lucas S."/>
            <person name="Chen F."/>
            <person name="Tice H."/>
            <person name="Pitluck S."/>
            <person name="Cheng J.F."/>
            <person name="Chertkov O."/>
            <person name="Brettin T."/>
            <person name="Han C."/>
            <person name="Detter J.C."/>
            <person name="Kuske C."/>
            <person name="Bruce D."/>
            <person name="Goodwin L."/>
            <person name="Chain P."/>
            <person name="D'haeseleer P."/>
            <person name="Chen A."/>
            <person name="Palaniappan K."/>
            <person name="Ivanova N."/>
            <person name="Mavromatis K."/>
            <person name="Mikhailova N."/>
            <person name="Rohde M."/>
            <person name="Tindall B.J."/>
            <person name="Goker M."/>
            <person name="Bristow J."/>
            <person name="Eisen J.A."/>
            <person name="Markowitz V."/>
            <person name="Hugenholtz P."/>
            <person name="Kyrpides N.C."/>
            <person name="Klenk H.P."/>
        </authorList>
    </citation>
    <scope>NUCLEOTIDE SEQUENCE [LARGE SCALE GENOMIC DNA]</scope>
    <source>
        <strain evidence="4">ATCC 15386 / DSM 43017 / JCM 3036 / NBRC 12207 / P101</strain>
    </source>
</reference>
<name>C7MS30_SACVD</name>
<gene>
    <name evidence="3" type="ordered locus">Svir_39440</name>
</gene>
<dbReference type="KEGG" id="svi:Svir_39440"/>
<protein>
    <recommendedName>
        <fullName evidence="5">DUF3558 domain-containing protein</fullName>
    </recommendedName>
</protein>
<feature type="chain" id="PRO_5038827845" description="DUF3558 domain-containing protein" evidence="2">
    <location>
        <begin position="22"/>
        <end position="207"/>
    </location>
</feature>
<dbReference type="EMBL" id="CP001683">
    <property type="protein sequence ID" value="ACU98886.1"/>
    <property type="molecule type" value="Genomic_DNA"/>
</dbReference>
<evidence type="ECO:0000313" key="4">
    <source>
        <dbReference type="Proteomes" id="UP000000841"/>
    </source>
</evidence>
<organism evidence="3 4">
    <name type="scientific">Saccharomonospora viridis (strain ATCC 15386 / DSM 43017 / JCM 3036 / CCUG 5913 / NBRC 12207 / NCIMB 9602 / P101)</name>
    <name type="common">Thermoactinomyces viridis</name>
    <dbReference type="NCBI Taxonomy" id="471857"/>
    <lineage>
        <taxon>Bacteria</taxon>
        <taxon>Bacillati</taxon>
        <taxon>Actinomycetota</taxon>
        <taxon>Actinomycetes</taxon>
        <taxon>Pseudonocardiales</taxon>
        <taxon>Pseudonocardiaceae</taxon>
        <taxon>Saccharomonospora</taxon>
    </lineage>
</organism>
<dbReference type="Pfam" id="PF12079">
    <property type="entry name" value="DUF3558"/>
    <property type="match status" value="1"/>
</dbReference>
<evidence type="ECO:0000256" key="2">
    <source>
        <dbReference type="SAM" id="SignalP"/>
    </source>
</evidence>
<keyword evidence="4" id="KW-1185">Reference proteome</keyword>
<dbReference type="AlphaFoldDB" id="C7MS30"/>
<sequence length="207" mass="21438">MSRTARAVSMLALISAASVLAACSDDSTADSPDSSERVDTSASASVPSSEAVEAEAPKVVDPLDPTSVVNDPCGALSSSQLDQLGLTEGEERPNEGLESGACRWQRATESLDSVSLSVVVENEDGLNALYADKGSYEYFEPTEVSGYPAVYASLLDSRDSGICDLWIGVNDHEVVHIMTNLASEKNADASCGLAADAADAVITTLGS</sequence>
<feature type="compositionally biased region" description="Low complexity" evidence="1">
    <location>
        <begin position="41"/>
        <end position="51"/>
    </location>
</feature>
<evidence type="ECO:0000256" key="1">
    <source>
        <dbReference type="SAM" id="MobiDB-lite"/>
    </source>
</evidence>
<dbReference type="eggNOG" id="ENOG50346R6">
    <property type="taxonomic scope" value="Bacteria"/>
</dbReference>
<keyword evidence="2" id="KW-0732">Signal</keyword>
<evidence type="ECO:0000313" key="3">
    <source>
        <dbReference type="EMBL" id="ACU98886.1"/>
    </source>
</evidence>
<proteinExistence type="predicted"/>
<dbReference type="RefSeq" id="WP_015788195.1">
    <property type="nucleotide sequence ID" value="NC_013159.1"/>
</dbReference>
<dbReference type="Proteomes" id="UP000000841">
    <property type="component" value="Chromosome"/>
</dbReference>
<dbReference type="STRING" id="471857.Svir_39440"/>
<feature type="signal peptide" evidence="2">
    <location>
        <begin position="1"/>
        <end position="21"/>
    </location>
</feature>